<comment type="caution">
    <text evidence="1">The sequence shown here is derived from an EMBL/GenBank/DDBJ whole genome shotgun (WGS) entry which is preliminary data.</text>
</comment>
<sequence>MPDPGHYVDPEHHSFEQRFIRKFAEKEDIDGVVAEKFDMYWNFMWGQLYDDVSGIEATRYLESKGVPIIGSPSDYMALTKQDLKAASDAHRTFKVPGNTPGKFPKIVKFVDGMASLGMDEHSVCYSQEAVDAKVSVLKQQEPDREVLVQDFIRGIETTAIIVEMGSEVVALPPVDWVFSSGIPVDKAWLSYTSKFEDLEAGRINFVFVEDEQRRAKICEAGVAAFKALGLQGRGGWGRIDARVEYDTGDVYCLEMNHLPALFFPRNEAMSDDIIIRGTYPGGHEAFIDMMIYTKKYQLDHPHKPTNGVMTNGVHSNNVSGKSGAVLDEDISATAPQNGEPKVGKHAASHSSGTDANGINASDNCVDREIPSSQPKKPLSMTQAIGDFKARGVTIADVYDSAVGTYDNVTVKTPFRRWQSDLFSQYPYHGSVLDLACGTGAVGMLIKKAGNNAVVRGIDISPLSLETEQVKSYYSSTAVGLLQDAIMSEGIYDHITCFGALHFLNRVQFNAALARMFMLARKSIAFDVDDVSQEYIDKIIDAYGEGLRNHNLIKAYKRFGTPPGWKKVLEEVRPLYTSPSNNLEVTGIFVRFEKL</sequence>
<protein>
    <submittedName>
        <fullName evidence="1">Uncharacterized protein</fullName>
    </submittedName>
</protein>
<name>A0ACC3A6Z8_9EURO</name>
<organism evidence="1 2">
    <name type="scientific">Neophaeococcomyces mojaviensis</name>
    <dbReference type="NCBI Taxonomy" id="3383035"/>
    <lineage>
        <taxon>Eukaryota</taxon>
        <taxon>Fungi</taxon>
        <taxon>Dikarya</taxon>
        <taxon>Ascomycota</taxon>
        <taxon>Pezizomycotina</taxon>
        <taxon>Eurotiomycetes</taxon>
        <taxon>Chaetothyriomycetidae</taxon>
        <taxon>Chaetothyriales</taxon>
        <taxon>Chaetothyriales incertae sedis</taxon>
        <taxon>Neophaeococcomyces</taxon>
    </lineage>
</organism>
<accession>A0ACC3A6Z8</accession>
<gene>
    <name evidence="1" type="ORF">H2198_005183</name>
</gene>
<proteinExistence type="predicted"/>
<dbReference type="EMBL" id="JAPDRQ010000083">
    <property type="protein sequence ID" value="KAJ9656127.1"/>
    <property type="molecule type" value="Genomic_DNA"/>
</dbReference>
<keyword evidence="2" id="KW-1185">Reference proteome</keyword>
<dbReference type="Proteomes" id="UP001172386">
    <property type="component" value="Unassembled WGS sequence"/>
</dbReference>
<reference evidence="1" key="1">
    <citation type="submission" date="2022-10" db="EMBL/GenBank/DDBJ databases">
        <title>Culturing micro-colonial fungi from biological soil crusts in the Mojave desert and describing Neophaeococcomyces mojavensis, and introducing the new genera and species Taxawa tesnikishii.</title>
        <authorList>
            <person name="Kurbessoian T."/>
            <person name="Stajich J.E."/>
        </authorList>
    </citation>
    <scope>NUCLEOTIDE SEQUENCE</scope>
    <source>
        <strain evidence="1">JES_112</strain>
    </source>
</reference>
<evidence type="ECO:0000313" key="2">
    <source>
        <dbReference type="Proteomes" id="UP001172386"/>
    </source>
</evidence>
<evidence type="ECO:0000313" key="1">
    <source>
        <dbReference type="EMBL" id="KAJ9656127.1"/>
    </source>
</evidence>